<dbReference type="PANTHER" id="PTHR46344:SF27">
    <property type="entry name" value="KELCH REPEAT SUPERFAMILY PROTEIN"/>
    <property type="match status" value="1"/>
</dbReference>
<organism evidence="3 4">
    <name type="scientific">Perkinsus olseni</name>
    <name type="common">Perkinsus atlanticus</name>
    <dbReference type="NCBI Taxonomy" id="32597"/>
    <lineage>
        <taxon>Eukaryota</taxon>
        <taxon>Sar</taxon>
        <taxon>Alveolata</taxon>
        <taxon>Perkinsozoa</taxon>
        <taxon>Perkinsea</taxon>
        <taxon>Perkinsida</taxon>
        <taxon>Perkinsidae</taxon>
        <taxon>Perkinsus</taxon>
    </lineage>
</organism>
<comment type="caution">
    <text evidence="3">The sequence shown here is derived from an EMBL/GenBank/DDBJ whole genome shotgun (WGS) entry which is preliminary data.</text>
</comment>
<dbReference type="InterPro" id="IPR006652">
    <property type="entry name" value="Kelch_1"/>
</dbReference>
<dbReference type="Pfam" id="PF24681">
    <property type="entry name" value="Kelch_KLHDC2_KLHL20_DRC7"/>
    <property type="match status" value="1"/>
</dbReference>
<dbReference type="AlphaFoldDB" id="A0A7J6UEP2"/>
<dbReference type="SUPFAM" id="SSF117281">
    <property type="entry name" value="Kelch motif"/>
    <property type="match status" value="1"/>
</dbReference>
<keyword evidence="1" id="KW-0880">Kelch repeat</keyword>
<dbReference type="PANTHER" id="PTHR46344">
    <property type="entry name" value="OS02G0202900 PROTEIN"/>
    <property type="match status" value="1"/>
</dbReference>
<evidence type="ECO:0000313" key="4">
    <source>
        <dbReference type="Proteomes" id="UP000574390"/>
    </source>
</evidence>
<sequence length="264" mass="30133">MKYRLRTSLSLRKDLAALRKHRWVDRNGDLIATLVLRASKYDDPETCPFASTPPDVVCENILPHLCYDEPVRNCVFVCGGFSSCDGDEDSILSSVSVYDHHSKRWCRAPRMNSKRIGAAAMCVDDRLYVIGGCQKHSHRCLAHAEVYDPWLNDWIWLRSTMQVPRFGHGLALVENRYLYAIGGTFKGELVSEVEILDTHTNKWIRHEKERIHLPRPLTGGRVLEKNGRLFIVGGVLRRYPPQLSDLIYILDTTTTLFGSPDHIS</sequence>
<dbReference type="Proteomes" id="UP000574390">
    <property type="component" value="Unassembled WGS sequence"/>
</dbReference>
<proteinExistence type="predicted"/>
<evidence type="ECO:0000256" key="2">
    <source>
        <dbReference type="ARBA" id="ARBA00022737"/>
    </source>
</evidence>
<keyword evidence="2" id="KW-0677">Repeat</keyword>
<gene>
    <name evidence="3" type="primary">KLHL13_14</name>
    <name evidence="3" type="ORF">FOZ62_032317</name>
</gene>
<dbReference type="SMART" id="SM00612">
    <property type="entry name" value="Kelch"/>
    <property type="match status" value="3"/>
</dbReference>
<accession>A0A7J6UEP2</accession>
<dbReference type="EMBL" id="JABANM010000642">
    <property type="protein sequence ID" value="KAF4755611.1"/>
    <property type="molecule type" value="Genomic_DNA"/>
</dbReference>
<feature type="non-terminal residue" evidence="3">
    <location>
        <position position="264"/>
    </location>
</feature>
<name>A0A7J6UEP2_PEROL</name>
<dbReference type="Gene3D" id="2.120.10.80">
    <property type="entry name" value="Kelch-type beta propeller"/>
    <property type="match status" value="1"/>
</dbReference>
<evidence type="ECO:0000256" key="1">
    <source>
        <dbReference type="ARBA" id="ARBA00022441"/>
    </source>
</evidence>
<protein>
    <submittedName>
        <fullName evidence="3">Kelch-like</fullName>
    </submittedName>
</protein>
<reference evidence="3 4" key="1">
    <citation type="submission" date="2020-04" db="EMBL/GenBank/DDBJ databases">
        <title>Perkinsus olseni comparative genomics.</title>
        <authorList>
            <person name="Bogema D.R."/>
        </authorList>
    </citation>
    <scope>NUCLEOTIDE SEQUENCE [LARGE SCALE GENOMIC DNA]</scope>
    <source>
        <strain evidence="3">ATCC PRA-205</strain>
    </source>
</reference>
<dbReference type="InterPro" id="IPR015915">
    <property type="entry name" value="Kelch-typ_b-propeller"/>
</dbReference>
<evidence type="ECO:0000313" key="3">
    <source>
        <dbReference type="EMBL" id="KAF4755611.1"/>
    </source>
</evidence>